<dbReference type="Proteomes" id="UP000079169">
    <property type="component" value="Unplaced"/>
</dbReference>
<gene>
    <name evidence="3" type="primary">LOC113469114</name>
</gene>
<organism evidence="2 3">
    <name type="scientific">Diaphorina citri</name>
    <name type="common">Asian citrus psyllid</name>
    <dbReference type="NCBI Taxonomy" id="121845"/>
    <lineage>
        <taxon>Eukaryota</taxon>
        <taxon>Metazoa</taxon>
        <taxon>Ecdysozoa</taxon>
        <taxon>Arthropoda</taxon>
        <taxon>Hexapoda</taxon>
        <taxon>Insecta</taxon>
        <taxon>Pterygota</taxon>
        <taxon>Neoptera</taxon>
        <taxon>Paraneoptera</taxon>
        <taxon>Hemiptera</taxon>
        <taxon>Sternorrhyncha</taxon>
        <taxon>Psylloidea</taxon>
        <taxon>Psyllidae</taxon>
        <taxon>Diaphorininae</taxon>
        <taxon>Diaphorina</taxon>
    </lineage>
</organism>
<keyword evidence="1" id="KW-0812">Transmembrane</keyword>
<accession>A0A3Q0J1P5</accession>
<sequence length="126" mass="14314">MDGFHQPSFWLHNSLLVNSSVKPLLGTLDLEAWPYLTCTRPRLAKSLLLGSFLLFAAILFYIIYSNDQPAVLPFTIGVLQNPAEKSMYNQRYIKSYARATPYVMGVIAANLTIHLKRKRYQMSSVS</sequence>
<proteinExistence type="predicted"/>
<feature type="transmembrane region" description="Helical" evidence="1">
    <location>
        <begin position="95"/>
        <end position="113"/>
    </location>
</feature>
<dbReference type="RefSeq" id="XP_026682376.1">
    <property type="nucleotide sequence ID" value="XM_026826575.1"/>
</dbReference>
<dbReference type="AlphaFoldDB" id="A0A3Q0J1P5"/>
<feature type="transmembrane region" description="Helical" evidence="1">
    <location>
        <begin position="46"/>
        <end position="64"/>
    </location>
</feature>
<evidence type="ECO:0000256" key="1">
    <source>
        <dbReference type="SAM" id="Phobius"/>
    </source>
</evidence>
<keyword evidence="1" id="KW-1133">Transmembrane helix</keyword>
<keyword evidence="1" id="KW-0472">Membrane</keyword>
<keyword evidence="2" id="KW-1185">Reference proteome</keyword>
<dbReference type="GeneID" id="113469114"/>
<dbReference type="PaxDb" id="121845-A0A3Q0J1P5"/>
<evidence type="ECO:0000313" key="2">
    <source>
        <dbReference type="Proteomes" id="UP000079169"/>
    </source>
</evidence>
<evidence type="ECO:0000313" key="3">
    <source>
        <dbReference type="RefSeq" id="XP_026682376.1"/>
    </source>
</evidence>
<dbReference type="KEGG" id="dci:113469114"/>
<name>A0A3Q0J1P5_DIACI</name>
<reference evidence="3" key="1">
    <citation type="submission" date="2025-08" db="UniProtKB">
        <authorList>
            <consortium name="RefSeq"/>
        </authorList>
    </citation>
    <scope>IDENTIFICATION</scope>
</reference>
<protein>
    <submittedName>
        <fullName evidence="3">Uncharacterized protein LOC113469114</fullName>
    </submittedName>
</protein>